<name>A0A9W3AMZ8_BIOGL</name>
<dbReference type="AlphaFoldDB" id="A0A9W3AMZ8"/>
<evidence type="ECO:0000313" key="3">
    <source>
        <dbReference type="RefSeq" id="XP_055888615.1"/>
    </source>
</evidence>
<accession>A0A9W3AMZ8</accession>
<dbReference type="GeneID" id="106051273"/>
<evidence type="ECO:0000313" key="2">
    <source>
        <dbReference type="Proteomes" id="UP001165740"/>
    </source>
</evidence>
<feature type="transmembrane region" description="Helical" evidence="1">
    <location>
        <begin position="154"/>
        <end position="178"/>
    </location>
</feature>
<keyword evidence="1" id="KW-0472">Membrane</keyword>
<organism evidence="2 3">
    <name type="scientific">Biomphalaria glabrata</name>
    <name type="common">Bloodfluke planorb</name>
    <name type="synonym">Freshwater snail</name>
    <dbReference type="NCBI Taxonomy" id="6526"/>
    <lineage>
        <taxon>Eukaryota</taxon>
        <taxon>Metazoa</taxon>
        <taxon>Spiralia</taxon>
        <taxon>Lophotrochozoa</taxon>
        <taxon>Mollusca</taxon>
        <taxon>Gastropoda</taxon>
        <taxon>Heterobranchia</taxon>
        <taxon>Euthyneura</taxon>
        <taxon>Panpulmonata</taxon>
        <taxon>Hygrophila</taxon>
        <taxon>Lymnaeoidea</taxon>
        <taxon>Planorbidae</taxon>
        <taxon>Biomphalaria</taxon>
    </lineage>
</organism>
<reference evidence="3" key="1">
    <citation type="submission" date="2025-08" db="UniProtKB">
        <authorList>
            <consortium name="RefSeq"/>
        </authorList>
    </citation>
    <scope>IDENTIFICATION</scope>
</reference>
<gene>
    <name evidence="3" type="primary">LOC106051273</name>
</gene>
<evidence type="ECO:0000256" key="1">
    <source>
        <dbReference type="SAM" id="Phobius"/>
    </source>
</evidence>
<dbReference type="Proteomes" id="UP001165740">
    <property type="component" value="Chromosome 6"/>
</dbReference>
<protein>
    <submittedName>
        <fullName evidence="3">Uncharacterized protein LOC106051273 isoform X1</fullName>
    </submittedName>
</protein>
<keyword evidence="1" id="KW-0812">Transmembrane</keyword>
<keyword evidence="2" id="KW-1185">Reference proteome</keyword>
<dbReference type="RefSeq" id="XP_055888615.1">
    <property type="nucleotide sequence ID" value="XM_056032640.1"/>
</dbReference>
<sequence>MNFNLGKFLYFGIGLLQISLQNSQSLNTHIIIKCYFDHNHVGSNESFHSIRLEYQNSLVASINHTGETFINATSSFAPNVTFSPVTSFQINLELDVASNYLTSHFDCYIKKLLSANNSFILEKNLVEEEKESTNDDGSQKDDSSQDEGLQGTHLIIALSGTGMLIVLIVIVVVPIGVWRKRKDRVLEESPTENFYRSFCDPASVLDQNLFPPDLYTYRKEVDFFFLENEANVECSPIEPQPEVDEPTQSTYKLVRPLRVFQNETPQSIYKVCSSFLPLSEDDVTPKCTCKECSSIKTGKIFQK</sequence>
<keyword evidence="1" id="KW-1133">Transmembrane helix</keyword>
<proteinExistence type="predicted"/>